<name>A0A8T2RP77_CERRI</name>
<dbReference type="OMA" id="HGFWREY"/>
<dbReference type="AlphaFoldDB" id="A0A8T2RP77"/>
<sequence>MSQVLTWSCSVHIACSSMRRCCSVHAEMEQGKRSRAAGEHRNNKGTAVVVGGGWAGFGAAHALSKAGLSVTLLDAASEPGGLSTGFRTMQGRPVEAGIKGFWWQYGNIYELVQELAIPWPFTDWTASSFYSPDGIQVEAPIFSTLPRLPSPLGSFIYTSPYFRSLSLVDRLTAIPLIKDLIKFDVDEEAYTKYDSMTARELFRNAGVSSKLYEQFLKPMLLVTLFAPPEQLSAAAALDALYFYVLAHQQDFDVRWCKGSIAEKIFRPWLSVIEKRGGHVLGGKRVQNIVLGSESKVSSVVALNLSGDLELYDADVVIFAVGVQAMQKIVASCDVLAGMPDFAAVTNLSSIDVLAVRLWLDNLIKLPNASNVLAGFEPTTGGTLFHLNSLQEEFKEEKGSVFEVDLYHANQFLDLSNENIISKVFEKYLIKCDPRFGSANVLDSSVLCFKGAVTCFGPGSHQHMPSTTTSFSNVFMAGDWLKQGPGSHGAKGLSQEKAYVTGLQAANSALKYMGVPMMAKIIDAEEDELQFTVAKSLERQSRLLMQTWGLKSPFL</sequence>
<evidence type="ECO:0000259" key="1">
    <source>
        <dbReference type="Pfam" id="PF01593"/>
    </source>
</evidence>
<reference evidence="2" key="1">
    <citation type="submission" date="2021-08" db="EMBL/GenBank/DDBJ databases">
        <title>WGS assembly of Ceratopteris richardii.</title>
        <authorList>
            <person name="Marchant D.B."/>
            <person name="Chen G."/>
            <person name="Jenkins J."/>
            <person name="Shu S."/>
            <person name="Leebens-Mack J."/>
            <person name="Grimwood J."/>
            <person name="Schmutz J."/>
            <person name="Soltis P."/>
            <person name="Soltis D."/>
            <person name="Chen Z.-H."/>
        </authorList>
    </citation>
    <scope>NUCLEOTIDE SEQUENCE</scope>
    <source>
        <strain evidence="2">Whitten #5841</strain>
        <tissue evidence="2">Leaf</tissue>
    </source>
</reference>
<protein>
    <recommendedName>
        <fullName evidence="1">Amine oxidase domain-containing protein</fullName>
    </recommendedName>
</protein>
<dbReference type="SUPFAM" id="SSF51905">
    <property type="entry name" value="FAD/NAD(P)-binding domain"/>
    <property type="match status" value="1"/>
</dbReference>
<dbReference type="Proteomes" id="UP000825935">
    <property type="component" value="Chromosome 25"/>
</dbReference>
<dbReference type="InterPro" id="IPR036188">
    <property type="entry name" value="FAD/NAD-bd_sf"/>
</dbReference>
<dbReference type="InterPro" id="IPR002937">
    <property type="entry name" value="Amino_oxidase"/>
</dbReference>
<evidence type="ECO:0000313" key="2">
    <source>
        <dbReference type="EMBL" id="KAH7298216.1"/>
    </source>
</evidence>
<dbReference type="EMBL" id="CM035430">
    <property type="protein sequence ID" value="KAH7298216.1"/>
    <property type="molecule type" value="Genomic_DNA"/>
</dbReference>
<comment type="caution">
    <text evidence="2">The sequence shown here is derived from an EMBL/GenBank/DDBJ whole genome shotgun (WGS) entry which is preliminary data.</text>
</comment>
<feature type="domain" description="Amine oxidase" evidence="1">
    <location>
        <begin position="55"/>
        <end position="506"/>
    </location>
</feature>
<gene>
    <name evidence="2" type="ORF">KP509_25G032300</name>
</gene>
<dbReference type="OrthoDB" id="2219495at2759"/>
<keyword evidence="3" id="KW-1185">Reference proteome</keyword>
<proteinExistence type="predicted"/>
<evidence type="ECO:0000313" key="3">
    <source>
        <dbReference type="Proteomes" id="UP000825935"/>
    </source>
</evidence>
<dbReference type="PANTHER" id="PTHR42923">
    <property type="entry name" value="PROTOPORPHYRINOGEN OXIDASE"/>
    <property type="match status" value="1"/>
</dbReference>
<dbReference type="Gene3D" id="3.50.50.60">
    <property type="entry name" value="FAD/NAD(P)-binding domain"/>
    <property type="match status" value="1"/>
</dbReference>
<dbReference type="Pfam" id="PF01593">
    <property type="entry name" value="Amino_oxidase"/>
    <property type="match status" value="1"/>
</dbReference>
<dbReference type="PANTHER" id="PTHR42923:SF46">
    <property type="entry name" value="AMINE OXIDASE"/>
    <property type="match status" value="1"/>
</dbReference>
<dbReference type="FunFam" id="3.50.50.60:FF:000702">
    <property type="entry name" value="OSJNBa0084K11.8-like protein"/>
    <property type="match status" value="1"/>
</dbReference>
<dbReference type="InterPro" id="IPR050464">
    <property type="entry name" value="Zeta_carotene_desat/Oxidored"/>
</dbReference>
<dbReference type="GO" id="GO:0016491">
    <property type="term" value="F:oxidoreductase activity"/>
    <property type="evidence" value="ECO:0007669"/>
    <property type="project" value="InterPro"/>
</dbReference>
<organism evidence="2 3">
    <name type="scientific">Ceratopteris richardii</name>
    <name type="common">Triangle waterfern</name>
    <dbReference type="NCBI Taxonomy" id="49495"/>
    <lineage>
        <taxon>Eukaryota</taxon>
        <taxon>Viridiplantae</taxon>
        <taxon>Streptophyta</taxon>
        <taxon>Embryophyta</taxon>
        <taxon>Tracheophyta</taxon>
        <taxon>Polypodiopsida</taxon>
        <taxon>Polypodiidae</taxon>
        <taxon>Polypodiales</taxon>
        <taxon>Pteridineae</taxon>
        <taxon>Pteridaceae</taxon>
        <taxon>Parkerioideae</taxon>
        <taxon>Ceratopteris</taxon>
    </lineage>
</organism>
<accession>A0A8T2RP77</accession>